<reference evidence="2 3" key="1">
    <citation type="submission" date="2020-04" db="EMBL/GenBank/DDBJ databases">
        <authorList>
            <person name="Laetsch R D."/>
            <person name="Stevens L."/>
            <person name="Kumar S."/>
            <person name="Blaxter L. M."/>
        </authorList>
    </citation>
    <scope>NUCLEOTIDE SEQUENCE [LARGE SCALE GENOMIC DNA]</scope>
</reference>
<evidence type="ECO:0000256" key="1">
    <source>
        <dbReference type="SAM" id="SignalP"/>
    </source>
</evidence>
<gene>
    <name evidence="2" type="ORF">CBOVIS_LOCUS12592</name>
</gene>
<feature type="chain" id="PRO_5035916777" evidence="1">
    <location>
        <begin position="25"/>
        <end position="80"/>
    </location>
</feature>
<dbReference type="Proteomes" id="UP000494206">
    <property type="component" value="Unassembled WGS sequence"/>
</dbReference>
<name>A0A8S1F5Q3_9PELO</name>
<keyword evidence="3" id="KW-1185">Reference proteome</keyword>
<protein>
    <submittedName>
        <fullName evidence="2">Uncharacterized protein</fullName>
    </submittedName>
</protein>
<proteinExistence type="predicted"/>
<sequence length="80" mass="8858">MNPIYSAVLLIVLGICMCSSAVAAQNERPIFMDRREASPFGDILTEIKGKGLGGRMRFGKRSGYRAAYYEPQAVPEMLPF</sequence>
<dbReference type="OrthoDB" id="5862375at2759"/>
<evidence type="ECO:0000313" key="2">
    <source>
        <dbReference type="EMBL" id="CAB3411171.1"/>
    </source>
</evidence>
<dbReference type="AlphaFoldDB" id="A0A8S1F5Q3"/>
<comment type="caution">
    <text evidence="2">The sequence shown here is derived from an EMBL/GenBank/DDBJ whole genome shotgun (WGS) entry which is preliminary data.</text>
</comment>
<keyword evidence="1" id="KW-0732">Signal</keyword>
<accession>A0A8S1F5Q3</accession>
<organism evidence="2 3">
    <name type="scientific">Caenorhabditis bovis</name>
    <dbReference type="NCBI Taxonomy" id="2654633"/>
    <lineage>
        <taxon>Eukaryota</taxon>
        <taxon>Metazoa</taxon>
        <taxon>Ecdysozoa</taxon>
        <taxon>Nematoda</taxon>
        <taxon>Chromadorea</taxon>
        <taxon>Rhabditida</taxon>
        <taxon>Rhabditina</taxon>
        <taxon>Rhabditomorpha</taxon>
        <taxon>Rhabditoidea</taxon>
        <taxon>Rhabditidae</taxon>
        <taxon>Peloderinae</taxon>
        <taxon>Caenorhabditis</taxon>
    </lineage>
</organism>
<dbReference type="EMBL" id="CADEPM010000012">
    <property type="protein sequence ID" value="CAB3411171.1"/>
    <property type="molecule type" value="Genomic_DNA"/>
</dbReference>
<evidence type="ECO:0000313" key="3">
    <source>
        <dbReference type="Proteomes" id="UP000494206"/>
    </source>
</evidence>
<feature type="signal peptide" evidence="1">
    <location>
        <begin position="1"/>
        <end position="24"/>
    </location>
</feature>